<keyword evidence="3" id="KW-1185">Reference proteome</keyword>
<organism evidence="2 3">
    <name type="scientific">Roseisolibacter agri</name>
    <dbReference type="NCBI Taxonomy" id="2014610"/>
    <lineage>
        <taxon>Bacteria</taxon>
        <taxon>Pseudomonadati</taxon>
        <taxon>Gemmatimonadota</taxon>
        <taxon>Gemmatimonadia</taxon>
        <taxon>Gemmatimonadales</taxon>
        <taxon>Gemmatimonadaceae</taxon>
        <taxon>Roseisolibacter</taxon>
    </lineage>
</organism>
<dbReference type="Proteomes" id="UP001161325">
    <property type="component" value="Unassembled WGS sequence"/>
</dbReference>
<protein>
    <submittedName>
        <fullName evidence="2">Uncharacterized protein</fullName>
    </submittedName>
</protein>
<dbReference type="EMBL" id="BRXS01000001">
    <property type="protein sequence ID" value="GLC24075.1"/>
    <property type="molecule type" value="Genomic_DNA"/>
</dbReference>
<evidence type="ECO:0000256" key="1">
    <source>
        <dbReference type="SAM" id="MobiDB-lite"/>
    </source>
</evidence>
<evidence type="ECO:0000313" key="3">
    <source>
        <dbReference type="Proteomes" id="UP001161325"/>
    </source>
</evidence>
<sequence length="92" mass="10403">MLRIGTDLTDRSVWRIGRRRHAERSEASLFKIRSIRNLPNRQQVRRADDVRAQDPRPAAETRNAPPTTEGGGASERSRRGEPARRVSARSAS</sequence>
<dbReference type="AlphaFoldDB" id="A0AA37QD21"/>
<name>A0AA37QD21_9BACT</name>
<gene>
    <name evidence="2" type="ORF">rosag_05880</name>
</gene>
<accession>A0AA37QD21</accession>
<proteinExistence type="predicted"/>
<feature type="compositionally biased region" description="Basic and acidic residues" evidence="1">
    <location>
        <begin position="45"/>
        <end position="59"/>
    </location>
</feature>
<comment type="caution">
    <text evidence="2">The sequence shown here is derived from an EMBL/GenBank/DDBJ whole genome shotgun (WGS) entry which is preliminary data.</text>
</comment>
<reference evidence="2" key="1">
    <citation type="submission" date="2022-08" db="EMBL/GenBank/DDBJ databases">
        <title>Draft genome sequencing of Roseisolibacter agri AW1220.</title>
        <authorList>
            <person name="Tobiishi Y."/>
            <person name="Tonouchi A."/>
        </authorList>
    </citation>
    <scope>NUCLEOTIDE SEQUENCE</scope>
    <source>
        <strain evidence="2">AW1220</strain>
    </source>
</reference>
<evidence type="ECO:0000313" key="2">
    <source>
        <dbReference type="EMBL" id="GLC24075.1"/>
    </source>
</evidence>
<feature type="region of interest" description="Disordered" evidence="1">
    <location>
        <begin position="38"/>
        <end position="92"/>
    </location>
</feature>
<feature type="compositionally biased region" description="Basic and acidic residues" evidence="1">
    <location>
        <begin position="75"/>
        <end position="84"/>
    </location>
</feature>